<gene>
    <name evidence="1" type="ORF">HED52_12530</name>
</gene>
<dbReference type="Proteomes" id="UP000568486">
    <property type="component" value="Unassembled WGS sequence"/>
</dbReference>
<organism evidence="1 2">
    <name type="scientific">Brucella ciceri</name>
    <dbReference type="NCBI Taxonomy" id="391287"/>
    <lineage>
        <taxon>Bacteria</taxon>
        <taxon>Pseudomonadati</taxon>
        <taxon>Pseudomonadota</taxon>
        <taxon>Alphaproteobacteria</taxon>
        <taxon>Hyphomicrobiales</taxon>
        <taxon>Brucellaceae</taxon>
        <taxon>Brucella/Ochrobactrum group</taxon>
        <taxon>Brucella</taxon>
    </lineage>
</organism>
<proteinExistence type="predicted"/>
<accession>A0ABX1DUB1</accession>
<comment type="caution">
    <text evidence="1">The sequence shown here is derived from an EMBL/GenBank/DDBJ whole genome shotgun (WGS) entry which is preliminary data.</text>
</comment>
<keyword evidence="2" id="KW-1185">Reference proteome</keyword>
<dbReference type="PANTHER" id="PTHR37292:SF2">
    <property type="entry name" value="DUF262 DOMAIN-CONTAINING PROTEIN"/>
    <property type="match status" value="1"/>
</dbReference>
<reference evidence="1 2" key="1">
    <citation type="submission" date="2020-03" db="EMBL/GenBank/DDBJ databases">
        <title>Whole genome sequencing of clinical and environmental type strains of Ochrobactrum.</title>
        <authorList>
            <person name="Dharne M."/>
        </authorList>
    </citation>
    <scope>NUCLEOTIDE SEQUENCE [LARGE SCALE GENOMIC DNA]</scope>
    <source>
        <strain evidence="1 2">DSM 22292</strain>
    </source>
</reference>
<evidence type="ECO:0000313" key="2">
    <source>
        <dbReference type="Proteomes" id="UP000568486"/>
    </source>
</evidence>
<evidence type="ECO:0008006" key="3">
    <source>
        <dbReference type="Google" id="ProtNLM"/>
    </source>
</evidence>
<name>A0ABX1DUB1_9HYPH</name>
<dbReference type="EMBL" id="JAAVLR010000001">
    <property type="protein sequence ID" value="NKC28506.1"/>
    <property type="molecule type" value="Genomic_DNA"/>
</dbReference>
<sequence length="184" mass="21187">MNERQAHDIIEFRKLKVDENHDFRMPKAENSVFFMGNFSAGNANSKTLILLLNSMKPHSFVSGAKIDTSKILKKASKHEYHHIFPRKHLERGENTSHINVLANICFLTRSDNNAIRDKSPAQYINEFRNDNISTYIKEALCPDRFEELDYPSFLQQRISLLNEAALRLMGEAPVFQHPEDVSVA</sequence>
<protein>
    <recommendedName>
        <fullName evidence="3">DUF1524 domain-containing protein</fullName>
    </recommendedName>
</protein>
<evidence type="ECO:0000313" key="1">
    <source>
        <dbReference type="EMBL" id="NKC28506.1"/>
    </source>
</evidence>
<dbReference type="PANTHER" id="PTHR37292">
    <property type="entry name" value="VNG6097C"/>
    <property type="match status" value="1"/>
</dbReference>